<keyword evidence="10 13" id="KW-0408">Iron</keyword>
<dbReference type="RefSeq" id="XP_018598549.2">
    <property type="nucleotide sequence ID" value="XM_018743033.2"/>
</dbReference>
<keyword evidence="11 14" id="KW-0503">Monooxygenase</keyword>
<keyword evidence="5 13" id="KW-0349">Heme</keyword>
<keyword evidence="7" id="KW-0256">Endoplasmic reticulum</keyword>
<evidence type="ECO:0000313" key="17">
    <source>
        <dbReference type="Proteomes" id="UP000694397"/>
    </source>
</evidence>
<keyword evidence="15" id="KW-1133">Transmembrane helix</keyword>
<dbReference type="AlphaFoldDB" id="A0A8C9RPK0"/>
<dbReference type="GO" id="GO:0006805">
    <property type="term" value="P:xenobiotic metabolic process"/>
    <property type="evidence" value="ECO:0007669"/>
    <property type="project" value="TreeGrafter"/>
</dbReference>
<dbReference type="GO" id="GO:0006082">
    <property type="term" value="P:organic acid metabolic process"/>
    <property type="evidence" value="ECO:0007669"/>
    <property type="project" value="TreeGrafter"/>
</dbReference>
<name>A0A8C9RPK0_SCLFO</name>
<keyword evidence="12 15" id="KW-0472">Membrane</keyword>
<keyword evidence="6 13" id="KW-0479">Metal-binding</keyword>
<dbReference type="SUPFAM" id="SSF48264">
    <property type="entry name" value="Cytochrome P450"/>
    <property type="match status" value="1"/>
</dbReference>
<evidence type="ECO:0000256" key="5">
    <source>
        <dbReference type="ARBA" id="ARBA00022617"/>
    </source>
</evidence>
<keyword evidence="8" id="KW-0492">Microsome</keyword>
<dbReference type="PANTHER" id="PTHR24300">
    <property type="entry name" value="CYTOCHROME P450 508A4-RELATED"/>
    <property type="match status" value="1"/>
</dbReference>
<evidence type="ECO:0000256" key="15">
    <source>
        <dbReference type="SAM" id="Phobius"/>
    </source>
</evidence>
<evidence type="ECO:0000256" key="3">
    <source>
        <dbReference type="ARBA" id="ARBA00004586"/>
    </source>
</evidence>
<evidence type="ECO:0000256" key="9">
    <source>
        <dbReference type="ARBA" id="ARBA00023002"/>
    </source>
</evidence>
<reference evidence="16" key="3">
    <citation type="submission" date="2025-09" db="UniProtKB">
        <authorList>
            <consortium name="Ensembl"/>
        </authorList>
    </citation>
    <scope>IDENTIFICATION</scope>
</reference>
<evidence type="ECO:0000256" key="8">
    <source>
        <dbReference type="ARBA" id="ARBA00022848"/>
    </source>
</evidence>
<dbReference type="InterPro" id="IPR050182">
    <property type="entry name" value="Cytochrome_P450_fam2"/>
</dbReference>
<evidence type="ECO:0000256" key="6">
    <source>
        <dbReference type="ARBA" id="ARBA00022723"/>
    </source>
</evidence>
<dbReference type="Proteomes" id="UP000694397">
    <property type="component" value="Chromosome 3"/>
</dbReference>
<dbReference type="InterPro" id="IPR002401">
    <property type="entry name" value="Cyt_P450_E_grp-I"/>
</dbReference>
<sequence>MSLVEGLFQTPGSFTLLGFLLVLGVLYLFSTSKKQRNEPPGPRPWPVLGNLLQLNPRRLHVNFFELSKKYGSVFTVHIGCKKTVVLAGFKTVKEALVNYAEEFGDREISPAFYKITENHGIVFANGDSWREMRRFALSNLRDFGMGKQVIEEKIIEEIQYLTEEIGKYNGQPFDNRKILHLAVSNIISSIIYGSRFDYFDPLCQEMIKCINERIELLGKTAVQVYNFLPCLGSLMKDWRDLMKSMKTCTDQIKAMIKKLQDTLNTEDSRCFIDSFLIRQQELKKSGEQNFFTEKNLIFSVMNLFGGGIETTATTLCWGLLLMARYPHIQGRVREELTRVTGSRQPRVEDRKNLPYTDAVIHEIQRMANILPMSVPHITSCDVMFQGFHIKKGTTVYPLLMSVLYDENEWETPYTFNPGHFLDKQGRFIKRDAFLPFSAGRRVCLGESLARMELFLFFTSLLQNFYFTLSSGLSEAEFDAIAANGFDFSPPLHQLCAISQA</sequence>
<evidence type="ECO:0000256" key="4">
    <source>
        <dbReference type="ARBA" id="ARBA00010617"/>
    </source>
</evidence>
<dbReference type="Gene3D" id="1.10.630.10">
    <property type="entry name" value="Cytochrome P450"/>
    <property type="match status" value="1"/>
</dbReference>
<dbReference type="PRINTS" id="PR00385">
    <property type="entry name" value="P450"/>
</dbReference>
<dbReference type="Ensembl" id="ENSSFOT00015016215.2">
    <property type="protein sequence ID" value="ENSSFOP00015016029.2"/>
    <property type="gene ID" value="ENSSFOG00015010343.2"/>
</dbReference>
<dbReference type="FunFam" id="1.10.630.10:FF:000010">
    <property type="entry name" value="cytochrome P450 2W1 isoform X2"/>
    <property type="match status" value="1"/>
</dbReference>
<evidence type="ECO:0000256" key="11">
    <source>
        <dbReference type="ARBA" id="ARBA00023033"/>
    </source>
</evidence>
<evidence type="ECO:0000256" key="12">
    <source>
        <dbReference type="ARBA" id="ARBA00023136"/>
    </source>
</evidence>
<dbReference type="InterPro" id="IPR017972">
    <property type="entry name" value="Cyt_P450_CS"/>
</dbReference>
<comment type="similarity">
    <text evidence="4 14">Belongs to the cytochrome P450 family.</text>
</comment>
<keyword evidence="15" id="KW-0812">Transmembrane</keyword>
<dbReference type="GO" id="GO:0005789">
    <property type="term" value="C:endoplasmic reticulum membrane"/>
    <property type="evidence" value="ECO:0007669"/>
    <property type="project" value="UniProtKB-SubCell"/>
</dbReference>
<evidence type="ECO:0000313" key="16">
    <source>
        <dbReference type="Ensembl" id="ENSSFOP00015016029.2"/>
    </source>
</evidence>
<reference evidence="16 17" key="1">
    <citation type="submission" date="2019-04" db="EMBL/GenBank/DDBJ databases">
        <authorList>
            <consortium name="Wellcome Sanger Institute Data Sharing"/>
        </authorList>
    </citation>
    <scope>NUCLEOTIDE SEQUENCE [LARGE SCALE GENOMIC DNA]</scope>
</reference>
<dbReference type="PRINTS" id="PR00463">
    <property type="entry name" value="EP450I"/>
</dbReference>
<gene>
    <name evidence="16" type="primary">LOC108928854</name>
</gene>
<comment type="cofactor">
    <cofactor evidence="1 13">
        <name>heme</name>
        <dbReference type="ChEBI" id="CHEBI:30413"/>
    </cofactor>
</comment>
<proteinExistence type="inferred from homology"/>
<keyword evidence="9 14" id="KW-0560">Oxidoreductase</keyword>
<dbReference type="Pfam" id="PF00067">
    <property type="entry name" value="p450"/>
    <property type="match status" value="1"/>
</dbReference>
<dbReference type="GO" id="GO:0016712">
    <property type="term" value="F:oxidoreductase activity, acting on paired donors, with incorporation or reduction of molecular oxygen, reduced flavin or flavoprotein as one donor, and incorporation of one atom of oxygen"/>
    <property type="evidence" value="ECO:0007669"/>
    <property type="project" value="TreeGrafter"/>
</dbReference>
<accession>A0A8C9RPK0</accession>
<dbReference type="KEGG" id="sfm:108928854"/>
<dbReference type="GO" id="GO:0005506">
    <property type="term" value="F:iron ion binding"/>
    <property type="evidence" value="ECO:0007669"/>
    <property type="project" value="InterPro"/>
</dbReference>
<dbReference type="PANTHER" id="PTHR24300:SF319">
    <property type="entry name" value="CYTOCHROME P450, FAMILY 2, SUBFAMILY AC, POLYPEPTIDE 1"/>
    <property type="match status" value="1"/>
</dbReference>
<dbReference type="InterPro" id="IPR036396">
    <property type="entry name" value="Cyt_P450_sf"/>
</dbReference>
<comment type="subcellular location">
    <subcellularLocation>
        <location evidence="3">Endoplasmic reticulum membrane</location>
    </subcellularLocation>
    <subcellularLocation>
        <location evidence="2">Microsome membrane</location>
    </subcellularLocation>
</comment>
<dbReference type="GeneTree" id="ENSGT00940000162649"/>
<dbReference type="GO" id="GO:0020037">
    <property type="term" value="F:heme binding"/>
    <property type="evidence" value="ECO:0007669"/>
    <property type="project" value="InterPro"/>
</dbReference>
<evidence type="ECO:0000256" key="1">
    <source>
        <dbReference type="ARBA" id="ARBA00001971"/>
    </source>
</evidence>
<feature type="transmembrane region" description="Helical" evidence="15">
    <location>
        <begin position="12"/>
        <end position="29"/>
    </location>
</feature>
<protein>
    <submittedName>
        <fullName evidence="16">Cytochrome P450 2K4-like</fullName>
    </submittedName>
</protein>
<evidence type="ECO:0000256" key="14">
    <source>
        <dbReference type="RuleBase" id="RU000461"/>
    </source>
</evidence>
<evidence type="ECO:0000256" key="10">
    <source>
        <dbReference type="ARBA" id="ARBA00023004"/>
    </source>
</evidence>
<dbReference type="GeneID" id="108928854"/>
<evidence type="ECO:0000256" key="13">
    <source>
        <dbReference type="PIRSR" id="PIRSR602401-1"/>
    </source>
</evidence>
<keyword evidence="17" id="KW-1185">Reference proteome</keyword>
<evidence type="ECO:0000256" key="2">
    <source>
        <dbReference type="ARBA" id="ARBA00004524"/>
    </source>
</evidence>
<reference evidence="16" key="2">
    <citation type="submission" date="2025-08" db="UniProtKB">
        <authorList>
            <consortium name="Ensembl"/>
        </authorList>
    </citation>
    <scope>IDENTIFICATION</scope>
</reference>
<evidence type="ECO:0000256" key="7">
    <source>
        <dbReference type="ARBA" id="ARBA00022824"/>
    </source>
</evidence>
<dbReference type="GO" id="GO:0046222">
    <property type="term" value="P:aflatoxin metabolic process"/>
    <property type="evidence" value="ECO:0007669"/>
    <property type="project" value="UniProtKB-ARBA"/>
</dbReference>
<dbReference type="PROSITE" id="PS00086">
    <property type="entry name" value="CYTOCHROME_P450"/>
    <property type="match status" value="1"/>
</dbReference>
<organism evidence="16 17">
    <name type="scientific">Scleropages formosus</name>
    <name type="common">Asian bonytongue</name>
    <name type="synonym">Osteoglossum formosum</name>
    <dbReference type="NCBI Taxonomy" id="113540"/>
    <lineage>
        <taxon>Eukaryota</taxon>
        <taxon>Metazoa</taxon>
        <taxon>Chordata</taxon>
        <taxon>Craniata</taxon>
        <taxon>Vertebrata</taxon>
        <taxon>Euteleostomi</taxon>
        <taxon>Actinopterygii</taxon>
        <taxon>Neopterygii</taxon>
        <taxon>Teleostei</taxon>
        <taxon>Osteoglossocephala</taxon>
        <taxon>Osteoglossomorpha</taxon>
        <taxon>Osteoglossiformes</taxon>
        <taxon>Osteoglossidae</taxon>
        <taxon>Scleropages</taxon>
    </lineage>
</organism>
<dbReference type="OrthoDB" id="2789670at2759"/>
<dbReference type="InterPro" id="IPR001128">
    <property type="entry name" value="Cyt_P450"/>
</dbReference>
<feature type="binding site" description="axial binding residue" evidence="13">
    <location>
        <position position="443"/>
    </location>
    <ligand>
        <name>heme</name>
        <dbReference type="ChEBI" id="CHEBI:30413"/>
    </ligand>
    <ligandPart>
        <name>Fe</name>
        <dbReference type="ChEBI" id="CHEBI:18248"/>
    </ligandPart>
</feature>